<protein>
    <recommendedName>
        <fullName evidence="4">PPE domain-containing protein</fullName>
    </recommendedName>
</protein>
<reference evidence="2 3" key="1">
    <citation type="submission" date="2019-08" db="EMBL/GenBank/DDBJ databases">
        <title>Actinomadura sp. nov. CYP1-5 isolated from mountain soil.</title>
        <authorList>
            <person name="Songsumanus A."/>
            <person name="Kuncharoen N."/>
            <person name="Kudo T."/>
            <person name="Yuki M."/>
            <person name="Igarashi Y."/>
            <person name="Tanasupawat S."/>
        </authorList>
    </citation>
    <scope>NUCLEOTIDE SEQUENCE [LARGE SCALE GENOMIC DNA]</scope>
    <source>
        <strain evidence="2 3">CYP1-5</strain>
    </source>
</reference>
<sequence length="504" mass="52748">MPDDKDISPDDDKYDGWDWRKIKMAITGSVNTDFQTAQNSLGGTSNPSTLVTAGGHFDAAYTALDTTWQNMKAGTDSLVGFDDPLWKGEAATAFKGLALKTMASVKAHADPLAGPPSYKTTLDDAAGYLTWAINTVNSQDSEMARRVIERWTDEHTYTIGQSNVTDLSGPKPWHDQNGTTIVHISQYPEMDNELSVQMRKTINELAQNYRKSRNGMPAPAAPLPAGPGPGGGLPDPDKDKDPDKYKEDLDKFKDKAKKDLDDLKNEQKDAADEFAKAQNEAQEKAALDAEKAAEQAKRNLPGQALLGAPGNPGADQAAAQEAARRQAAEAARRAADEAERNLPGAGALPNPAGPNLVGSNLVGPGPLGPVGRLPGVPRTGNLRVPGGRSLTVPGIRSPRLSDARLLNNLKKLGVAPPNLSRLTSGGPPPGSAGPRGAKAGEAVFGAKGLGGRTRTGGPAPMGGGMGAPGGAGGGEQNRERTTWLTEDEEIWGAESEAGAGVLGR</sequence>
<proteinExistence type="predicted"/>
<evidence type="ECO:0000313" key="2">
    <source>
        <dbReference type="EMBL" id="TYK43069.1"/>
    </source>
</evidence>
<evidence type="ECO:0000313" key="3">
    <source>
        <dbReference type="Proteomes" id="UP000323505"/>
    </source>
</evidence>
<keyword evidence="3" id="KW-1185">Reference proteome</keyword>
<feature type="region of interest" description="Disordered" evidence="1">
    <location>
        <begin position="415"/>
        <end position="504"/>
    </location>
</feature>
<organism evidence="2 3">
    <name type="scientific">Actinomadura decatromicini</name>
    <dbReference type="NCBI Taxonomy" id="2604572"/>
    <lineage>
        <taxon>Bacteria</taxon>
        <taxon>Bacillati</taxon>
        <taxon>Actinomycetota</taxon>
        <taxon>Actinomycetes</taxon>
        <taxon>Streptosporangiales</taxon>
        <taxon>Thermomonosporaceae</taxon>
        <taxon>Actinomadura</taxon>
    </lineage>
</organism>
<feature type="compositionally biased region" description="Basic and acidic residues" evidence="1">
    <location>
        <begin position="235"/>
        <end position="246"/>
    </location>
</feature>
<dbReference type="AlphaFoldDB" id="A0A5D3F4S9"/>
<feature type="compositionally biased region" description="Gly residues" evidence="1">
    <location>
        <begin position="447"/>
        <end position="475"/>
    </location>
</feature>
<gene>
    <name evidence="2" type="ORF">FXF68_40015</name>
</gene>
<dbReference type="Proteomes" id="UP000323505">
    <property type="component" value="Unassembled WGS sequence"/>
</dbReference>
<evidence type="ECO:0008006" key="4">
    <source>
        <dbReference type="Google" id="ProtNLM"/>
    </source>
</evidence>
<dbReference type="RefSeq" id="WP_148768040.1">
    <property type="nucleotide sequence ID" value="NZ_VSRQ01000013.1"/>
</dbReference>
<feature type="region of interest" description="Disordered" evidence="1">
    <location>
        <begin position="273"/>
        <end position="360"/>
    </location>
</feature>
<name>A0A5D3F4S9_9ACTN</name>
<feature type="compositionally biased region" description="Basic and acidic residues" evidence="1">
    <location>
        <begin position="273"/>
        <end position="297"/>
    </location>
</feature>
<feature type="region of interest" description="Disordered" evidence="1">
    <location>
        <begin position="373"/>
        <end position="395"/>
    </location>
</feature>
<feature type="region of interest" description="Disordered" evidence="1">
    <location>
        <begin position="212"/>
        <end position="246"/>
    </location>
</feature>
<evidence type="ECO:0000256" key="1">
    <source>
        <dbReference type="SAM" id="MobiDB-lite"/>
    </source>
</evidence>
<feature type="compositionally biased region" description="Low complexity" evidence="1">
    <location>
        <begin position="341"/>
        <end position="360"/>
    </location>
</feature>
<feature type="compositionally biased region" description="Basic and acidic residues" evidence="1">
    <location>
        <begin position="322"/>
        <end position="340"/>
    </location>
</feature>
<accession>A0A5D3F4S9</accession>
<dbReference type="EMBL" id="VSRQ01000013">
    <property type="protein sequence ID" value="TYK43069.1"/>
    <property type="molecule type" value="Genomic_DNA"/>
</dbReference>
<comment type="caution">
    <text evidence="2">The sequence shown here is derived from an EMBL/GenBank/DDBJ whole genome shotgun (WGS) entry which is preliminary data.</text>
</comment>